<comment type="pathway">
    <text evidence="2">Cofactor biosynthesis; pyrroloquinoline quinone biosynthesis.</text>
</comment>
<dbReference type="GO" id="GO:0018189">
    <property type="term" value="P:pyrroloquinoline quinone biosynthetic process"/>
    <property type="evidence" value="ECO:0007669"/>
    <property type="project" value="UniProtKB-KW"/>
</dbReference>
<feature type="domain" description="Coenzyme PQQ synthesis protein F C-terminal lobe" evidence="16">
    <location>
        <begin position="492"/>
        <end position="587"/>
    </location>
</feature>
<dbReference type="NCBIfam" id="TIGR02110">
    <property type="entry name" value="PQQ_syn_pqqF"/>
    <property type="match status" value="1"/>
</dbReference>
<evidence type="ECO:0000259" key="16">
    <source>
        <dbReference type="Pfam" id="PF22455"/>
    </source>
</evidence>
<dbReference type="InterPro" id="IPR050626">
    <property type="entry name" value="Peptidase_M16"/>
</dbReference>
<evidence type="ECO:0000256" key="5">
    <source>
        <dbReference type="ARBA" id="ARBA00022670"/>
    </source>
</evidence>
<evidence type="ECO:0000256" key="4">
    <source>
        <dbReference type="ARBA" id="ARBA00015088"/>
    </source>
</evidence>
<feature type="domain" description="Peptidase M16 C-terminal" evidence="15">
    <location>
        <begin position="186"/>
        <end position="339"/>
    </location>
</feature>
<keyword evidence="19" id="KW-1185">Reference proteome</keyword>
<evidence type="ECO:0000256" key="10">
    <source>
        <dbReference type="ARBA" id="ARBA00023049"/>
    </source>
</evidence>
<dbReference type="InterPro" id="IPR054734">
    <property type="entry name" value="PqqF-like_C_4"/>
</dbReference>
<evidence type="ECO:0000256" key="12">
    <source>
        <dbReference type="ARBA" id="ARBA00030977"/>
    </source>
</evidence>
<proteinExistence type="inferred from homology"/>
<sequence>MSDVIDCYSLQNMSPVFLRLDNGLSVRLFSLPWLNQSALCLQVHAGSHDEPLEYPGLAHFLEHLLFLGSAGFTAEQRLMPFVQACGGQVNATTQAHYTEYFCEVPTFYLEEALVRLLDMLARPLLEEAEQLREREVVHAEFIARSQDVDTLLGAALGQALAEGHRCAVFQAGNRDTLPVTDAAFQQALRAFHQAFYHAGNCQLSIVAPLSLADLTALSQRHGALLPEAQAVVRSRLAPLLPLRTERLRLNLRSAAATLHLGFALELPEARADSALDWLLGWLLDEAPAGLNAGLRESGLGEVARAQVLYCHAGQALLLLSMRGGVAPNEAVALLLDWLAFVSAQADPLAWHEAYQQTRQLRLCGMTPLALARDWQAPASDDGGAICQLLQQLQEPQRRCVLLADERELPPWPGTGFPLKMRAEPALPLPVLRGRWQLPARNPLLAAVELPTVKLAVPAAWRWLATPVDYRVPAAAMAVWQARCCFAEPLGASVLLNLAHTALRAVTQHLHNVGISLSLEAEAASLSVRVQGSARLIPAAVGLLMPALLQPALAQWSALAEAEAPSMPIRQLLAASAELMQGQAQALAGEVAITLQQRYRPMRIEALGVGLDRPDQLRIERLFSTSALWPSALVAPLQSGLYWRTRTAPGDSALLLFCPQVDESPATEACWRMLAHLHQGAFYQRLRSELQLGYAVFCSYRQIQGRRGLLFGVQSPGCKAAEILQHIQAFLQARSAWLAGLDQAALAASITALLGQWQVQARSCDGLAEQAWLAHLAGLSDDHGEAVQQALQSLSLVTVQQAQQALLEASAGWYVLSNEPTPAHI</sequence>
<evidence type="ECO:0000256" key="8">
    <source>
        <dbReference type="ARBA" id="ARBA00022833"/>
    </source>
</evidence>
<accession>A0AB37Z854</accession>
<evidence type="ECO:0000256" key="2">
    <source>
        <dbReference type="ARBA" id="ARBA00004886"/>
    </source>
</evidence>
<dbReference type="Proteomes" id="UP000242418">
    <property type="component" value="Unassembled WGS sequence"/>
</dbReference>
<dbReference type="Pfam" id="PF22456">
    <property type="entry name" value="PqqF-like_C_4"/>
    <property type="match status" value="1"/>
</dbReference>
<name>A0AB37Z854_9PSED</name>
<dbReference type="InterPro" id="IPR011765">
    <property type="entry name" value="Pept_M16_N"/>
</dbReference>
<evidence type="ECO:0000259" key="14">
    <source>
        <dbReference type="Pfam" id="PF00675"/>
    </source>
</evidence>
<dbReference type="EMBL" id="FMTL01000002">
    <property type="protein sequence ID" value="SCW65642.1"/>
    <property type="molecule type" value="Genomic_DNA"/>
</dbReference>
<evidence type="ECO:0000256" key="13">
    <source>
        <dbReference type="RuleBase" id="RU004447"/>
    </source>
</evidence>
<evidence type="ECO:0000259" key="15">
    <source>
        <dbReference type="Pfam" id="PF05193"/>
    </source>
</evidence>
<evidence type="ECO:0000256" key="1">
    <source>
        <dbReference type="ARBA" id="ARBA00001947"/>
    </source>
</evidence>
<evidence type="ECO:0000256" key="7">
    <source>
        <dbReference type="ARBA" id="ARBA00022801"/>
    </source>
</evidence>
<gene>
    <name evidence="18" type="ORF">SAMN05216370_2533</name>
</gene>
<dbReference type="InterPro" id="IPR011844">
    <property type="entry name" value="PQQ_synth_PqqF"/>
</dbReference>
<dbReference type="InterPro" id="IPR054733">
    <property type="entry name" value="PqqF_C_3"/>
</dbReference>
<dbReference type="InterPro" id="IPR001431">
    <property type="entry name" value="Pept_M16_Zn_BS"/>
</dbReference>
<keyword evidence="5" id="KW-0645">Protease</keyword>
<protein>
    <recommendedName>
        <fullName evidence="4">Coenzyme PQQ synthesis protein F</fullName>
    </recommendedName>
    <alternativeName>
        <fullName evidence="12">Pyrroloquinoline quinone biosynthesis protein F</fullName>
    </alternativeName>
</protein>
<keyword evidence="6" id="KW-0479">Metal-binding</keyword>
<dbReference type="InterPro" id="IPR011249">
    <property type="entry name" value="Metalloenz_LuxS/M16"/>
</dbReference>
<evidence type="ECO:0000256" key="11">
    <source>
        <dbReference type="ARBA" id="ARBA00024932"/>
    </source>
</evidence>
<evidence type="ECO:0000313" key="19">
    <source>
        <dbReference type="Proteomes" id="UP000242418"/>
    </source>
</evidence>
<dbReference type="GO" id="GO:0006508">
    <property type="term" value="P:proteolysis"/>
    <property type="evidence" value="ECO:0007669"/>
    <property type="project" value="UniProtKB-KW"/>
</dbReference>
<dbReference type="GO" id="GO:0008270">
    <property type="term" value="F:zinc ion binding"/>
    <property type="evidence" value="ECO:0007669"/>
    <property type="project" value="InterPro"/>
</dbReference>
<keyword evidence="8" id="KW-0862">Zinc</keyword>
<keyword evidence="7" id="KW-0378">Hydrolase</keyword>
<dbReference type="Gene3D" id="3.30.830.10">
    <property type="entry name" value="Metalloenzyme, LuxS/M16 peptidase-like"/>
    <property type="match status" value="2"/>
</dbReference>
<dbReference type="GO" id="GO:0005737">
    <property type="term" value="C:cytoplasm"/>
    <property type="evidence" value="ECO:0007669"/>
    <property type="project" value="UniProtKB-ARBA"/>
</dbReference>
<comment type="caution">
    <text evidence="18">The sequence shown here is derived from an EMBL/GenBank/DDBJ whole genome shotgun (WGS) entry which is preliminary data.</text>
</comment>
<evidence type="ECO:0000256" key="6">
    <source>
        <dbReference type="ARBA" id="ARBA00022723"/>
    </source>
</evidence>
<dbReference type="PROSITE" id="PS00143">
    <property type="entry name" value="INSULINASE"/>
    <property type="match status" value="1"/>
</dbReference>
<dbReference type="InterPro" id="IPR007863">
    <property type="entry name" value="Peptidase_M16_C"/>
</dbReference>
<keyword evidence="10" id="KW-0482">Metalloprotease</keyword>
<dbReference type="PANTHER" id="PTHR43690:SF18">
    <property type="entry name" value="INSULIN-DEGRADING ENZYME-RELATED"/>
    <property type="match status" value="1"/>
</dbReference>
<evidence type="ECO:0000313" key="18">
    <source>
        <dbReference type="EMBL" id="SCW65642.1"/>
    </source>
</evidence>
<evidence type="ECO:0000256" key="9">
    <source>
        <dbReference type="ARBA" id="ARBA00022905"/>
    </source>
</evidence>
<dbReference type="PANTHER" id="PTHR43690">
    <property type="entry name" value="NARDILYSIN"/>
    <property type="match status" value="1"/>
</dbReference>
<dbReference type="SUPFAM" id="SSF63411">
    <property type="entry name" value="LuxS/MPP-like metallohydrolase"/>
    <property type="match status" value="2"/>
</dbReference>
<comment type="cofactor">
    <cofactor evidence="1">
        <name>Zn(2+)</name>
        <dbReference type="ChEBI" id="CHEBI:29105"/>
    </cofactor>
</comment>
<keyword evidence="9" id="KW-0884">PQQ biosynthesis</keyword>
<reference evidence="18 19" key="1">
    <citation type="submission" date="2016-10" db="EMBL/GenBank/DDBJ databases">
        <authorList>
            <person name="Varghese N."/>
            <person name="Submissions S."/>
        </authorList>
    </citation>
    <scope>NUCLEOTIDE SEQUENCE [LARGE SCALE GENOMIC DNA]</scope>
    <source>
        <strain evidence="18 19">DSM 17833</strain>
    </source>
</reference>
<dbReference type="GO" id="GO:0004222">
    <property type="term" value="F:metalloendopeptidase activity"/>
    <property type="evidence" value="ECO:0007669"/>
    <property type="project" value="InterPro"/>
</dbReference>
<dbReference type="Pfam" id="PF05193">
    <property type="entry name" value="Peptidase_M16_C"/>
    <property type="match status" value="1"/>
</dbReference>
<dbReference type="Pfam" id="PF22455">
    <property type="entry name" value="PqqF_C_3"/>
    <property type="match status" value="1"/>
</dbReference>
<organism evidence="18 19">
    <name type="scientific">Pseudomonas peli</name>
    <dbReference type="NCBI Taxonomy" id="592361"/>
    <lineage>
        <taxon>Bacteria</taxon>
        <taxon>Pseudomonadati</taxon>
        <taxon>Pseudomonadota</taxon>
        <taxon>Gammaproteobacteria</taxon>
        <taxon>Pseudomonadales</taxon>
        <taxon>Pseudomonadaceae</taxon>
        <taxon>Pseudomonas</taxon>
    </lineage>
</organism>
<comment type="function">
    <text evidence="11">Required for coenzyme pyrroloquinoline quinone (PQQ) biosynthesis. It is thought that this protein is a protease that cleaves peptides bond in a small peptide (gene pqqA), providing the glutamate and tyrosine residues which are necessary for the synthesis of PQQ.</text>
</comment>
<feature type="domain" description="Peptidase M16 N-terminal" evidence="14">
    <location>
        <begin position="35"/>
        <end position="148"/>
    </location>
</feature>
<dbReference type="Pfam" id="PF00675">
    <property type="entry name" value="Peptidase_M16"/>
    <property type="match status" value="1"/>
</dbReference>
<comment type="similarity">
    <text evidence="3 13">Belongs to the peptidase M16 family.</text>
</comment>
<dbReference type="AlphaFoldDB" id="A0AB37Z854"/>
<evidence type="ECO:0000259" key="17">
    <source>
        <dbReference type="Pfam" id="PF22456"/>
    </source>
</evidence>
<feature type="domain" description="Coenzyme PQQ synthesis protein F-like C-terminal lobe" evidence="17">
    <location>
        <begin position="672"/>
        <end position="771"/>
    </location>
</feature>
<evidence type="ECO:0000256" key="3">
    <source>
        <dbReference type="ARBA" id="ARBA00007261"/>
    </source>
</evidence>